<name>A0AAN1PWH5_VIBVL</name>
<organism evidence="2 3">
    <name type="scientific">Vibrio vulnificus</name>
    <dbReference type="NCBI Taxonomy" id="672"/>
    <lineage>
        <taxon>Bacteria</taxon>
        <taxon>Pseudomonadati</taxon>
        <taxon>Pseudomonadota</taxon>
        <taxon>Gammaproteobacteria</taxon>
        <taxon>Vibrionales</taxon>
        <taxon>Vibrionaceae</taxon>
        <taxon>Vibrio</taxon>
    </lineage>
</organism>
<sequence length="228" mass="26506">METNINLQFYFDNTQIRKYDTIKSIEQCFIGIKMKSIKFEKNAIIKEFMPSYLFGWGIFCLSIFTFSLMSFGNNSFFTDILLNVLIACVGAGILIWSISVAINGFGFVLSDDLRIDKNGVEIELPKLTNFRDSSDFNFEVVNEELIIYEDKFKLARFDETMDNIGFECKILDENDNEIPIVISCFQSRSFNLLVYPKNRSELKRAKKMIISSEKELVTKIHYVNNVRF</sequence>
<keyword evidence="1" id="KW-0812">Transmembrane</keyword>
<evidence type="ECO:0000256" key="1">
    <source>
        <dbReference type="SAM" id="Phobius"/>
    </source>
</evidence>
<evidence type="ECO:0000313" key="2">
    <source>
        <dbReference type="EMBL" id="AXX63576.1"/>
    </source>
</evidence>
<dbReference type="Proteomes" id="UP000263418">
    <property type="component" value="Chromosome 3"/>
</dbReference>
<evidence type="ECO:0000313" key="3">
    <source>
        <dbReference type="Proteomes" id="UP000263418"/>
    </source>
</evidence>
<reference evidence="2 3" key="1">
    <citation type="submission" date="2017-03" db="EMBL/GenBank/DDBJ databases">
        <title>Complete Genome Sequence of Vibrio vulnificus FORC_053.</title>
        <authorList>
            <consortium name="Food-borne Pathogen Omics Research Center"/>
            <person name="Chung H.Y."/>
            <person name="Na E.J."/>
            <person name="Song J.S."/>
            <person name="Kim H."/>
            <person name="Lee J.-H."/>
            <person name="Ryu S."/>
            <person name="Choi S.H."/>
        </authorList>
    </citation>
    <scope>NUCLEOTIDE SEQUENCE [LARGE SCALE GENOMIC DNA]</scope>
    <source>
        <strain evidence="2 3">FORC_053</strain>
    </source>
</reference>
<dbReference type="EMBL" id="CP019292">
    <property type="protein sequence ID" value="AXX63576.1"/>
    <property type="molecule type" value="Genomic_DNA"/>
</dbReference>
<proteinExistence type="predicted"/>
<dbReference type="AlphaFoldDB" id="A0AAN1PWH5"/>
<keyword evidence="1" id="KW-1133">Transmembrane helix</keyword>
<keyword evidence="1" id="KW-0472">Membrane</keyword>
<feature type="transmembrane region" description="Helical" evidence="1">
    <location>
        <begin position="51"/>
        <end position="72"/>
    </location>
</feature>
<protein>
    <submittedName>
        <fullName evidence="2">Uncharacterized protein</fullName>
    </submittedName>
</protein>
<accession>A0AAN1PWH5</accession>
<feature type="transmembrane region" description="Helical" evidence="1">
    <location>
        <begin position="84"/>
        <end position="109"/>
    </location>
</feature>
<gene>
    <name evidence="2" type="ORF">FORC53_5237</name>
</gene>